<protein>
    <recommendedName>
        <fullName evidence="4">Tetratricopeptide repeat protein</fullName>
    </recommendedName>
</protein>
<evidence type="ECO:0000313" key="2">
    <source>
        <dbReference type="EMBL" id="GFM35711.1"/>
    </source>
</evidence>
<dbReference type="AlphaFoldDB" id="A0A7J0BR75"/>
<dbReference type="Gene3D" id="1.25.40.10">
    <property type="entry name" value="Tetratricopeptide repeat domain"/>
    <property type="match status" value="1"/>
</dbReference>
<dbReference type="InterPro" id="IPR011990">
    <property type="entry name" value="TPR-like_helical_dom_sf"/>
</dbReference>
<evidence type="ECO:0008006" key="4">
    <source>
        <dbReference type="Google" id="ProtNLM"/>
    </source>
</evidence>
<gene>
    <name evidence="2" type="ORF">DSM19430T_03950</name>
</gene>
<accession>A0A7J0BR75</accession>
<feature type="transmembrane region" description="Helical" evidence="1">
    <location>
        <begin position="772"/>
        <end position="793"/>
    </location>
</feature>
<reference evidence="2 3" key="1">
    <citation type="submission" date="2020-05" db="EMBL/GenBank/DDBJ databases">
        <title>Draft genome sequence of Desulfovibrio psychrotolerans JS1T.</title>
        <authorList>
            <person name="Ueno A."/>
            <person name="Tamazawa S."/>
            <person name="Tamamura S."/>
            <person name="Murakami T."/>
            <person name="Kiyama T."/>
            <person name="Inomata H."/>
            <person name="Amano Y."/>
            <person name="Miyakawa K."/>
            <person name="Tamaki H."/>
            <person name="Naganuma T."/>
            <person name="Kaneko K."/>
        </authorList>
    </citation>
    <scope>NUCLEOTIDE SEQUENCE [LARGE SCALE GENOMIC DNA]</scope>
    <source>
        <strain evidence="2 3">JS1</strain>
    </source>
</reference>
<keyword evidence="1" id="KW-0812">Transmembrane</keyword>
<sequence length="852" mass="98456">MVASGYGLWVNWSGDLNPSIIQTFQDYGGLHLATERGQALWFFFSTDVFLALARLEIWGKFNRLPVFAQVFSAKLLFSSKREINLSVDTVLAAQTAIVPDEFEVWVHPRAREDGKGLPGLTFEEHKPYTGLASAEWSLLHADSRLPYQSSLGWYGVLKPLGNPLEKGFQAGWREFFKEVEQAFQRLKIKFMLFENYVFFQVDNLRTLRLWCKEYLHLIGSLKEEAPERYWPCVQALVDRKGLNFNNELHKKVRLDWDQLVPDFPHMSYRNAYLLGEGFEVHDTRFNADSSSVDDWCNINLTLSDSDTIGILPVDISNRLVAGAHNYCFYCGLRTHEPAACPTRHFEDLDTSIWNKVAAMDFETINTGFRTIDAALQGDVHEGVKTVLGREGLDNVLLRAVFSVTDTFQLRMMRRMWLARGKEYPKGVDELAPKDDNPIWGTLNTMLAGELIPAEKELQQVVIRFPRDFRSRTINGFIAMERGDLIRAQQLWKEGESFSTSPLLQAYHVFLQGRNLEIQGRFQQASNMYKQVLRLCPQWLEALYRQAVCQVKMGFADQAMGFLLGLIDKDPHMFNRVLLDPEMERGHIQILSALNVPWTETEAKAGQMRDGLEKLRLDIATWFPEEHPFAEQALARISRLLQLAQVKNFVPFMGLLQGRERLDRDMQMRINQEARDLKQKFKYYLDRLAYIRDEAAWFPFPGILIEFNKQYNMCAANLNWALKTHFQVAETFKRAQKMAEVEEERLKLLETRLRFLRVVRDATLFMLIMGKTFFWLELAFMLLTLIGLPLTIYYGQTIMADWATDLVVKQKWQIQKGLILILSVLALGVAALRTAVVFEKVREKLFRKARGLG</sequence>
<keyword evidence="1" id="KW-1133">Transmembrane helix</keyword>
<name>A0A7J0BR75_9BACT</name>
<feature type="transmembrane region" description="Helical" evidence="1">
    <location>
        <begin position="813"/>
        <end position="837"/>
    </location>
</feature>
<keyword evidence="3" id="KW-1185">Reference proteome</keyword>
<comment type="caution">
    <text evidence="2">The sequence shown here is derived from an EMBL/GenBank/DDBJ whole genome shotgun (WGS) entry which is preliminary data.</text>
</comment>
<dbReference type="EMBL" id="BLVP01000001">
    <property type="protein sequence ID" value="GFM35711.1"/>
    <property type="molecule type" value="Genomic_DNA"/>
</dbReference>
<dbReference type="SUPFAM" id="SSF48452">
    <property type="entry name" value="TPR-like"/>
    <property type="match status" value="1"/>
</dbReference>
<evidence type="ECO:0000256" key="1">
    <source>
        <dbReference type="SAM" id="Phobius"/>
    </source>
</evidence>
<dbReference type="Proteomes" id="UP000503820">
    <property type="component" value="Unassembled WGS sequence"/>
</dbReference>
<proteinExistence type="predicted"/>
<organism evidence="2 3">
    <name type="scientific">Desulfovibrio psychrotolerans</name>
    <dbReference type="NCBI Taxonomy" id="415242"/>
    <lineage>
        <taxon>Bacteria</taxon>
        <taxon>Pseudomonadati</taxon>
        <taxon>Thermodesulfobacteriota</taxon>
        <taxon>Desulfovibrionia</taxon>
        <taxon>Desulfovibrionales</taxon>
        <taxon>Desulfovibrionaceae</taxon>
        <taxon>Desulfovibrio</taxon>
    </lineage>
</organism>
<evidence type="ECO:0000313" key="3">
    <source>
        <dbReference type="Proteomes" id="UP000503820"/>
    </source>
</evidence>
<keyword evidence="1" id="KW-0472">Membrane</keyword>